<dbReference type="GO" id="GO:0043139">
    <property type="term" value="F:5'-3' DNA helicase activity"/>
    <property type="evidence" value="ECO:0007669"/>
    <property type="project" value="UniProtKB-EC"/>
</dbReference>
<dbReference type="PANTHER" id="PTHR10492">
    <property type="match status" value="1"/>
</dbReference>
<dbReference type="AlphaFoldDB" id="A0A834WRL0"/>
<comment type="cofactor">
    <cofactor evidence="1">
        <name>Mg(2+)</name>
        <dbReference type="ChEBI" id="CHEBI:18420"/>
    </cofactor>
</comment>
<organism evidence="5 6">
    <name type="scientific">Senna tora</name>
    <dbReference type="NCBI Taxonomy" id="362788"/>
    <lineage>
        <taxon>Eukaryota</taxon>
        <taxon>Viridiplantae</taxon>
        <taxon>Streptophyta</taxon>
        <taxon>Embryophyta</taxon>
        <taxon>Tracheophyta</taxon>
        <taxon>Spermatophyta</taxon>
        <taxon>Magnoliopsida</taxon>
        <taxon>eudicotyledons</taxon>
        <taxon>Gunneridae</taxon>
        <taxon>Pentapetalae</taxon>
        <taxon>rosids</taxon>
        <taxon>fabids</taxon>
        <taxon>Fabales</taxon>
        <taxon>Fabaceae</taxon>
        <taxon>Caesalpinioideae</taxon>
        <taxon>Cassia clade</taxon>
        <taxon>Senna</taxon>
    </lineage>
</organism>
<keyword evidence="1" id="KW-0234">DNA repair</keyword>
<proteinExistence type="inferred from homology"/>
<evidence type="ECO:0000313" key="6">
    <source>
        <dbReference type="Proteomes" id="UP000634136"/>
    </source>
</evidence>
<dbReference type="InterPro" id="IPR025476">
    <property type="entry name" value="Helitron_helicase-like"/>
</dbReference>
<name>A0A834WRL0_9FABA</name>
<dbReference type="GO" id="GO:0000723">
    <property type="term" value="P:telomere maintenance"/>
    <property type="evidence" value="ECO:0007669"/>
    <property type="project" value="InterPro"/>
</dbReference>
<dbReference type="GO" id="GO:0016787">
    <property type="term" value="F:hydrolase activity"/>
    <property type="evidence" value="ECO:0007669"/>
    <property type="project" value="UniProtKB-KW"/>
</dbReference>
<keyword evidence="6" id="KW-1185">Reference proteome</keyword>
<reference evidence="5" key="1">
    <citation type="submission" date="2020-09" db="EMBL/GenBank/DDBJ databases">
        <title>Genome-Enabled Discovery of Anthraquinone Biosynthesis in Senna tora.</title>
        <authorList>
            <person name="Kang S.-H."/>
            <person name="Pandey R.P."/>
            <person name="Lee C.-M."/>
            <person name="Sim J.-S."/>
            <person name="Jeong J.-T."/>
            <person name="Choi B.-S."/>
            <person name="Jung M."/>
            <person name="Ginzburg D."/>
            <person name="Zhao K."/>
            <person name="Won S.Y."/>
            <person name="Oh T.-J."/>
            <person name="Yu Y."/>
            <person name="Kim N.-H."/>
            <person name="Lee O.R."/>
            <person name="Lee T.-H."/>
            <person name="Bashyal P."/>
            <person name="Kim T.-S."/>
            <person name="Lee W.-H."/>
            <person name="Kawkins C."/>
            <person name="Kim C.-K."/>
            <person name="Kim J.S."/>
            <person name="Ahn B.O."/>
            <person name="Rhee S.Y."/>
            <person name="Sohng J.K."/>
        </authorList>
    </citation>
    <scope>NUCLEOTIDE SEQUENCE</scope>
    <source>
        <tissue evidence="5">Leaf</tissue>
    </source>
</reference>
<accession>A0A834WRL0</accession>
<dbReference type="InterPro" id="IPR010285">
    <property type="entry name" value="DNA_helicase_pif1-like_DEAD"/>
</dbReference>
<evidence type="ECO:0000313" key="5">
    <source>
        <dbReference type="EMBL" id="KAF7827284.1"/>
    </source>
</evidence>
<comment type="similarity">
    <text evidence="1">Belongs to the helicase family.</text>
</comment>
<sequence>MRSCQHRKNFPSNVSILDTSGNCLGIRIDTGRFAGAGTFAATELLFAEASGVKAMDSISLNTSRNAARSSISNNIWLKLIRKHNSDARTYNLSTTSKVAALIVGDFDIQKSEMDIIVENRYGLLQRINELHPLYLPMQYPLIFLFHQKNLRSVNYVALTEASSRDLFITFTCNLRWPELDKLFDGVKCRAEDRPDLVSRIFKIKLNKLMRDVTKDMLFGRCMEAHPVLHEAVKNFMILGPCDASRASSPCMVNGKYSKHFPESYNERTSFEEDEYAKYHCRESGNTVVKNDIELDNHFVVPYNPTLLLRYQAHINVEFCNQLMSIKYLFKEPAVERISFHFPNQQGIVFADEDHIDDVVWSGELHYLRVILTFVVGPTLYEDIKTINGLLHPMFKDACYVMGLLDDDKEYIDGIIDVSKCHQKNVYDSVMDVVTCSESDVFFVNGFGGSSKTFIWNTLTSAICSRGDIVLAGSRTTLSRFVIPLDCNDNFTCNIMQGNDLAYLAILAPTLNDVASINNHMLLLLPGEKSVYLSSDSISSQDQDSELACVYATEFLNTLSGSGLPYHELRLKVGAHVMLLRNIDKSLGLCNGTRLIVTRLCKQVIEAFIISGKFIGET</sequence>
<keyword evidence="1" id="KW-0067">ATP-binding</keyword>
<dbReference type="SUPFAM" id="SSF52540">
    <property type="entry name" value="P-loop containing nucleoside triphosphate hydrolases"/>
    <property type="match status" value="1"/>
</dbReference>
<evidence type="ECO:0000259" key="2">
    <source>
        <dbReference type="Pfam" id="PF05970"/>
    </source>
</evidence>
<dbReference type="InterPro" id="IPR027417">
    <property type="entry name" value="P-loop_NTPase"/>
</dbReference>
<keyword evidence="1" id="KW-0233">DNA recombination</keyword>
<feature type="domain" description="DNA helicase Pif1-like 2B" evidence="4">
    <location>
        <begin position="553"/>
        <end position="599"/>
    </location>
</feature>
<evidence type="ECO:0000256" key="1">
    <source>
        <dbReference type="RuleBase" id="RU363044"/>
    </source>
</evidence>
<dbReference type="Proteomes" id="UP000634136">
    <property type="component" value="Unassembled WGS sequence"/>
</dbReference>
<keyword evidence="1" id="KW-0378">Hydrolase</keyword>
<comment type="catalytic activity">
    <reaction evidence="1">
        <text>ATP + H2O = ADP + phosphate + H(+)</text>
        <dbReference type="Rhea" id="RHEA:13065"/>
        <dbReference type="ChEBI" id="CHEBI:15377"/>
        <dbReference type="ChEBI" id="CHEBI:15378"/>
        <dbReference type="ChEBI" id="CHEBI:30616"/>
        <dbReference type="ChEBI" id="CHEBI:43474"/>
        <dbReference type="ChEBI" id="CHEBI:456216"/>
        <dbReference type="EC" id="5.6.2.3"/>
    </reaction>
</comment>
<dbReference type="GO" id="GO:0006281">
    <property type="term" value="P:DNA repair"/>
    <property type="evidence" value="ECO:0007669"/>
    <property type="project" value="UniProtKB-KW"/>
</dbReference>
<keyword evidence="1" id="KW-0547">Nucleotide-binding</keyword>
<dbReference type="Pfam" id="PF14214">
    <property type="entry name" value="Helitron_like_N"/>
    <property type="match status" value="1"/>
</dbReference>
<keyword evidence="1 5" id="KW-0347">Helicase</keyword>
<evidence type="ECO:0000259" key="4">
    <source>
        <dbReference type="Pfam" id="PF21530"/>
    </source>
</evidence>
<dbReference type="PANTHER" id="PTHR10492:SF57">
    <property type="entry name" value="ATP-DEPENDENT DNA HELICASE"/>
    <property type="match status" value="1"/>
</dbReference>
<dbReference type="GO" id="GO:0006310">
    <property type="term" value="P:DNA recombination"/>
    <property type="evidence" value="ECO:0007669"/>
    <property type="project" value="UniProtKB-KW"/>
</dbReference>
<dbReference type="EC" id="5.6.2.3" evidence="1"/>
<gene>
    <name evidence="5" type="ORF">G2W53_018448</name>
</gene>
<dbReference type="OrthoDB" id="1680778at2759"/>
<feature type="domain" description="DNA helicase Pif1-like DEAD-box helicase" evidence="2">
    <location>
        <begin position="421"/>
        <end position="504"/>
    </location>
</feature>
<dbReference type="Pfam" id="PF21530">
    <property type="entry name" value="Pif1_2B_dom"/>
    <property type="match status" value="1"/>
</dbReference>
<protein>
    <recommendedName>
        <fullName evidence="1">ATP-dependent DNA helicase</fullName>
        <ecNumber evidence="1">5.6.2.3</ecNumber>
    </recommendedName>
</protein>
<keyword evidence="1" id="KW-0227">DNA damage</keyword>
<dbReference type="EMBL" id="JAAIUW010000006">
    <property type="protein sequence ID" value="KAF7827284.1"/>
    <property type="molecule type" value="Genomic_DNA"/>
</dbReference>
<evidence type="ECO:0000259" key="3">
    <source>
        <dbReference type="Pfam" id="PF14214"/>
    </source>
</evidence>
<dbReference type="Pfam" id="PF05970">
    <property type="entry name" value="PIF1"/>
    <property type="match status" value="1"/>
</dbReference>
<dbReference type="InterPro" id="IPR049163">
    <property type="entry name" value="Pif1-like_2B_dom"/>
</dbReference>
<dbReference type="GO" id="GO:0005524">
    <property type="term" value="F:ATP binding"/>
    <property type="evidence" value="ECO:0007669"/>
    <property type="project" value="UniProtKB-KW"/>
</dbReference>
<comment type="caution">
    <text evidence="5">The sequence shown here is derived from an EMBL/GenBank/DDBJ whole genome shotgun (WGS) entry which is preliminary data.</text>
</comment>
<feature type="domain" description="Helitron helicase-like" evidence="3">
    <location>
        <begin position="163"/>
        <end position="222"/>
    </location>
</feature>